<gene>
    <name evidence="2" type="ORF">HOLDEFILI_02171</name>
</gene>
<keyword evidence="2" id="KW-0413">Isomerase</keyword>
<dbReference type="EMBL" id="ACCF01000128">
    <property type="protein sequence ID" value="EEF67649.1"/>
    <property type="molecule type" value="Genomic_DNA"/>
</dbReference>
<dbReference type="InterPro" id="IPR006148">
    <property type="entry name" value="Glc/Gal-6P_isomerase"/>
</dbReference>
<dbReference type="GO" id="GO:0004342">
    <property type="term" value="F:glucosamine-6-phosphate deaminase activity"/>
    <property type="evidence" value="ECO:0007669"/>
    <property type="project" value="InterPro"/>
</dbReference>
<evidence type="ECO:0000313" key="2">
    <source>
        <dbReference type="EMBL" id="EEF67649.1"/>
    </source>
</evidence>
<organism evidence="2 3">
    <name type="scientific">Holdemania filiformis DSM 12042</name>
    <dbReference type="NCBI Taxonomy" id="545696"/>
    <lineage>
        <taxon>Bacteria</taxon>
        <taxon>Bacillati</taxon>
        <taxon>Bacillota</taxon>
        <taxon>Erysipelotrichia</taxon>
        <taxon>Erysipelotrichales</taxon>
        <taxon>Erysipelotrichaceae</taxon>
        <taxon>Holdemania</taxon>
    </lineage>
</organism>
<dbReference type="GO" id="GO:0005975">
    <property type="term" value="P:carbohydrate metabolic process"/>
    <property type="evidence" value="ECO:0007669"/>
    <property type="project" value="InterPro"/>
</dbReference>
<sequence>MKIIVCENEQEMSRKAGQLFLEQVYKNPNHRQNLAVTAGKTPRIMYELIVPVIRQFPNENVDYYCFDEIPVRQSAAGLTFQALNSMFFQPASIPSEQLHSLDVNQADVVDQQLESCGGLQWILMGLGLDGHFCGNLSGTLKHFGEGTHLVSCQMNERIHKRMLELCGTEENMPDAYVTFGPKTVMNAEKLTVIASGKVKAEIVKKVVEGPVTLDVPASILQLHPDLTFVLDKDAASLLNPQHSFMQYLEKN</sequence>
<dbReference type="PROSITE" id="PS01161">
    <property type="entry name" value="GLC_GALNAC_ISOMERASE"/>
    <property type="match status" value="1"/>
</dbReference>
<accession>B9Y8M4</accession>
<dbReference type="RefSeq" id="WP_006059359.1">
    <property type="nucleotide sequence ID" value="NZ_GG657557.1"/>
</dbReference>
<dbReference type="Proteomes" id="UP000005950">
    <property type="component" value="Unassembled WGS sequence"/>
</dbReference>
<protein>
    <submittedName>
        <fullName evidence="2">Glucosamine-6-phosphate isomerase/6-phosphogluconolactonase</fullName>
    </submittedName>
</protein>
<feature type="domain" description="Glucosamine/galactosamine-6-phosphate isomerase" evidence="1">
    <location>
        <begin position="8"/>
        <end position="221"/>
    </location>
</feature>
<proteinExistence type="predicted"/>
<name>B9Y8M4_9FIRM</name>
<dbReference type="InterPro" id="IPR018321">
    <property type="entry name" value="Glucosamine6P_isomerase_CS"/>
</dbReference>
<dbReference type="OrthoDB" id="9810967at2"/>
<dbReference type="PANTHER" id="PTHR42892:SF1">
    <property type="entry name" value="GLUCOSAMINE-6-PHOSPHATE ISOMERASE"/>
    <property type="match status" value="1"/>
</dbReference>
<dbReference type="eggNOG" id="COG0363">
    <property type="taxonomic scope" value="Bacteria"/>
</dbReference>
<dbReference type="AlphaFoldDB" id="B9Y8M4"/>
<dbReference type="InterPro" id="IPR052960">
    <property type="entry name" value="GlcN6P_deaminase-like"/>
</dbReference>
<dbReference type="Pfam" id="PF01182">
    <property type="entry name" value="Glucosamine_iso"/>
    <property type="match status" value="1"/>
</dbReference>
<comment type="caution">
    <text evidence="2">The sequence shown here is derived from an EMBL/GenBank/DDBJ whole genome shotgun (WGS) entry which is preliminary data.</text>
</comment>
<reference evidence="2 3" key="2">
    <citation type="submission" date="2009-02" db="EMBL/GenBank/DDBJ databases">
        <title>Draft genome sequence of Holdemania filiformis DSM 12042.</title>
        <authorList>
            <person name="Sudarsanam P."/>
            <person name="Ley R."/>
            <person name="Guruge J."/>
            <person name="Turnbaugh P.J."/>
            <person name="Mahowald M."/>
            <person name="Liep D."/>
            <person name="Gordon J."/>
        </authorList>
    </citation>
    <scope>NUCLEOTIDE SEQUENCE [LARGE SCALE GENOMIC DNA]</scope>
    <source>
        <strain evidence="2 3">DSM 12042</strain>
    </source>
</reference>
<dbReference type="Gene3D" id="3.40.50.1360">
    <property type="match status" value="1"/>
</dbReference>
<dbReference type="GO" id="GO:0016853">
    <property type="term" value="F:isomerase activity"/>
    <property type="evidence" value="ECO:0007669"/>
    <property type="project" value="UniProtKB-KW"/>
</dbReference>
<dbReference type="PANTHER" id="PTHR42892">
    <property type="entry name" value="GLUCOSAMINE-6-PHOSPHATE DEAMINASE-LIKE PROTEIN BT_0258-RELATED"/>
    <property type="match status" value="1"/>
</dbReference>
<dbReference type="SUPFAM" id="SSF100950">
    <property type="entry name" value="NagB/RpiA/CoA transferase-like"/>
    <property type="match status" value="1"/>
</dbReference>
<dbReference type="STRING" id="545696.HOLDEFILI_02171"/>
<evidence type="ECO:0000313" key="3">
    <source>
        <dbReference type="Proteomes" id="UP000005950"/>
    </source>
</evidence>
<dbReference type="GO" id="GO:0006044">
    <property type="term" value="P:N-acetylglucosamine metabolic process"/>
    <property type="evidence" value="ECO:0007669"/>
    <property type="project" value="InterPro"/>
</dbReference>
<dbReference type="HOGENOM" id="CLU_049611_1_1_9"/>
<dbReference type="InterPro" id="IPR037171">
    <property type="entry name" value="NagB/RpiA_transferase-like"/>
</dbReference>
<evidence type="ECO:0000259" key="1">
    <source>
        <dbReference type="Pfam" id="PF01182"/>
    </source>
</evidence>
<reference evidence="2 3" key="1">
    <citation type="submission" date="2008-12" db="EMBL/GenBank/DDBJ databases">
        <authorList>
            <person name="Fulton L."/>
            <person name="Clifton S."/>
            <person name="Fulton B."/>
            <person name="Xu J."/>
            <person name="Minx P."/>
            <person name="Pepin K.H."/>
            <person name="Johnson M."/>
            <person name="Bhonagiri V."/>
            <person name="Nash W.E."/>
            <person name="Mardis E.R."/>
            <person name="Wilson R.K."/>
        </authorList>
    </citation>
    <scope>NUCLEOTIDE SEQUENCE [LARGE SCALE GENOMIC DNA]</scope>
    <source>
        <strain evidence="2 3">DSM 12042</strain>
    </source>
</reference>
<dbReference type="NCBIfam" id="NF009022">
    <property type="entry name" value="PRK12358.1"/>
    <property type="match status" value="1"/>
</dbReference>